<evidence type="ECO:0000259" key="2">
    <source>
        <dbReference type="SMART" id="SM00857"/>
    </source>
</evidence>
<keyword evidence="1" id="KW-0175">Coiled coil</keyword>
<dbReference type="Gene3D" id="3.40.50.1390">
    <property type="entry name" value="Resolvase, N-terminal catalytic domain"/>
    <property type="match status" value="1"/>
</dbReference>
<name>A0A0Q9Z6N6_9FLAO</name>
<dbReference type="Pfam" id="PF07508">
    <property type="entry name" value="Recombinase"/>
    <property type="match status" value="1"/>
</dbReference>
<dbReference type="CDD" id="cd00338">
    <property type="entry name" value="Ser_Recombinase"/>
    <property type="match status" value="1"/>
</dbReference>
<dbReference type="GO" id="GO:0003677">
    <property type="term" value="F:DNA binding"/>
    <property type="evidence" value="ECO:0007669"/>
    <property type="project" value="InterPro"/>
</dbReference>
<comment type="caution">
    <text evidence="3">The sequence shown here is derived from an EMBL/GenBank/DDBJ whole genome shotgun (WGS) entry which is preliminary data.</text>
</comment>
<proteinExistence type="predicted"/>
<dbReference type="SMART" id="SM00857">
    <property type="entry name" value="Resolvase"/>
    <property type="match status" value="1"/>
</dbReference>
<feature type="domain" description="Resolvase/invertase-type recombinase catalytic" evidence="2">
    <location>
        <begin position="25"/>
        <end position="177"/>
    </location>
</feature>
<dbReference type="InterPro" id="IPR011109">
    <property type="entry name" value="DNA_bind_recombinase_dom"/>
</dbReference>
<evidence type="ECO:0000313" key="4">
    <source>
        <dbReference type="Proteomes" id="UP000051643"/>
    </source>
</evidence>
<feature type="coiled-coil region" evidence="1">
    <location>
        <begin position="377"/>
        <end position="455"/>
    </location>
</feature>
<protein>
    <recommendedName>
        <fullName evidence="2">Resolvase/invertase-type recombinase catalytic domain-containing protein</fullName>
    </recommendedName>
</protein>
<dbReference type="SUPFAM" id="SSF53041">
    <property type="entry name" value="Resolvase-like"/>
    <property type="match status" value="1"/>
</dbReference>
<dbReference type="InterPro" id="IPR036162">
    <property type="entry name" value="Resolvase-like_N_sf"/>
</dbReference>
<reference evidence="3" key="1">
    <citation type="submission" date="2015-10" db="EMBL/GenBank/DDBJ databases">
        <title>Draft genome sequence of Salegentibacter mishustinae KCTC 12263.</title>
        <authorList>
            <person name="Lin W."/>
            <person name="Zheng Q."/>
        </authorList>
    </citation>
    <scope>NUCLEOTIDE SEQUENCE [LARGE SCALE GENOMIC DNA]</scope>
    <source>
        <strain evidence="3">KCTC 12263</strain>
    </source>
</reference>
<dbReference type="AlphaFoldDB" id="A0A0Q9Z6N6"/>
<sequence>MNLNKYNRFKKAGKVQEFNARNKELWMYTRVSSKEQTKKKYSIEGQRSSIKAYARENDYLIVKEHGGTYESAKGDLTRREFTQLLDSVKRAKKKPFAIAIKFISRFSRSGGGAIGLVEELVNNVGVHLIETSTGLTTELEKDRLEIYDKLLDSRRENMVRLERTLPALKEFLEEGYWLGRAPRGYDMYGERVSNFSNRIEGQKLVLNAEGRILKKAWNWKAEGMSDVDIRYKLLDKFHFKITKQNLSAMWGKPFYVGVNTNAMLDSPVRGRWPALVSEDIWDQVQKRLDKAKRKSGYDIAPVSEHRPLTGFIYCSQCGAAITSYIAKKKQVHYYKCQCQHGKGGNMNAYTTPRSLKPGVNNSFIDFLSNFELGDVEKELLKTQIKLLTQEHEEEKRSCSEMLGKELVKMQNKLDKVNEKYLLSDDVNETAFNKVKEKLEKEIDQIKEKLDDTPKNLSNQVNFIDKALDFCQNISVHWSSGDIHQKLKIQKTLFPEGLIINPETRQYRTIKMNSLISVIADISKDEKGSKSKKATRKGGLSSTVAGTGLEPVTFGL</sequence>
<dbReference type="Proteomes" id="UP000051643">
    <property type="component" value="Unassembled WGS sequence"/>
</dbReference>
<organism evidence="3 4">
    <name type="scientific">Salegentibacter mishustinae</name>
    <dbReference type="NCBI Taxonomy" id="270918"/>
    <lineage>
        <taxon>Bacteria</taxon>
        <taxon>Pseudomonadati</taxon>
        <taxon>Bacteroidota</taxon>
        <taxon>Flavobacteriia</taxon>
        <taxon>Flavobacteriales</taxon>
        <taxon>Flavobacteriaceae</taxon>
        <taxon>Salegentibacter</taxon>
    </lineage>
</organism>
<dbReference type="GO" id="GO:0000150">
    <property type="term" value="F:DNA strand exchange activity"/>
    <property type="evidence" value="ECO:0007669"/>
    <property type="project" value="InterPro"/>
</dbReference>
<dbReference type="RefSeq" id="WP_057482296.1">
    <property type="nucleotide sequence ID" value="NZ_BMWR01000001.1"/>
</dbReference>
<dbReference type="InterPro" id="IPR050639">
    <property type="entry name" value="SSR_resolvase"/>
</dbReference>
<gene>
    <name evidence="3" type="ORF">APR42_07645</name>
</gene>
<evidence type="ECO:0000256" key="1">
    <source>
        <dbReference type="SAM" id="Coils"/>
    </source>
</evidence>
<dbReference type="InterPro" id="IPR038109">
    <property type="entry name" value="DNA_bind_recomb_sf"/>
</dbReference>
<dbReference type="Gene3D" id="3.90.1750.20">
    <property type="entry name" value="Putative Large Serine Recombinase, Chain B, Domain 2"/>
    <property type="match status" value="1"/>
</dbReference>
<dbReference type="EMBL" id="LKTP01000023">
    <property type="protein sequence ID" value="KRG28637.1"/>
    <property type="molecule type" value="Genomic_DNA"/>
</dbReference>
<dbReference type="PANTHER" id="PTHR30461">
    <property type="entry name" value="DNA-INVERTASE FROM LAMBDOID PROPHAGE"/>
    <property type="match status" value="1"/>
</dbReference>
<dbReference type="Pfam" id="PF00239">
    <property type="entry name" value="Resolvase"/>
    <property type="match status" value="1"/>
</dbReference>
<accession>A0A0Q9Z6N6</accession>
<dbReference type="PANTHER" id="PTHR30461:SF23">
    <property type="entry name" value="DNA RECOMBINASE-RELATED"/>
    <property type="match status" value="1"/>
</dbReference>
<keyword evidence="4" id="KW-1185">Reference proteome</keyword>
<evidence type="ECO:0000313" key="3">
    <source>
        <dbReference type="EMBL" id="KRG28637.1"/>
    </source>
</evidence>
<dbReference type="InterPro" id="IPR006119">
    <property type="entry name" value="Resolv_N"/>
</dbReference>
<dbReference type="OrthoDB" id="9815006at2"/>